<evidence type="ECO:0000256" key="2">
    <source>
        <dbReference type="ARBA" id="ARBA00004496"/>
    </source>
</evidence>
<comment type="caution">
    <text evidence="8">The sequence shown here is derived from an EMBL/GenBank/DDBJ whole genome shotgun (WGS) entry which is preliminary data.</text>
</comment>
<evidence type="ECO:0000313" key="8">
    <source>
        <dbReference type="EMBL" id="RUS78789.1"/>
    </source>
</evidence>
<dbReference type="PANTHER" id="PTHR12493">
    <property type="entry name" value="CUE DOMAIN CONTAINING 2"/>
    <property type="match status" value="1"/>
</dbReference>
<evidence type="ECO:0000313" key="9">
    <source>
        <dbReference type="Proteomes" id="UP000271974"/>
    </source>
</evidence>
<accession>A0A3S0ZN32</accession>
<proteinExistence type="inferred from homology"/>
<gene>
    <name evidence="8" type="ORF">EGW08_013439</name>
</gene>
<evidence type="ECO:0000256" key="5">
    <source>
        <dbReference type="ARBA" id="ARBA00022786"/>
    </source>
</evidence>
<dbReference type="GO" id="GO:0005737">
    <property type="term" value="C:cytoplasm"/>
    <property type="evidence" value="ECO:0007669"/>
    <property type="project" value="UniProtKB-SubCell"/>
</dbReference>
<dbReference type="GO" id="GO:0005634">
    <property type="term" value="C:nucleus"/>
    <property type="evidence" value="ECO:0007669"/>
    <property type="project" value="UniProtKB-SubCell"/>
</dbReference>
<dbReference type="AlphaFoldDB" id="A0A3S0ZN32"/>
<dbReference type="GO" id="GO:0043130">
    <property type="term" value="F:ubiquitin binding"/>
    <property type="evidence" value="ECO:0007669"/>
    <property type="project" value="InterPro"/>
</dbReference>
<comment type="similarity">
    <text evidence="3">Belongs to the CUEDC2 family.</text>
</comment>
<comment type="subcellular location">
    <subcellularLocation>
        <location evidence="2">Cytoplasm</location>
    </subcellularLocation>
    <subcellularLocation>
        <location evidence="1">Nucleus</location>
    </subcellularLocation>
</comment>
<dbReference type="PROSITE" id="PS51140">
    <property type="entry name" value="CUE"/>
    <property type="match status" value="1"/>
</dbReference>
<sequence>ETDSPETEPQICALLEMFPSACSMEARHCLRLAGGDLDRAAQLVLDRQESGQAIAAGGNVTTKVGEKYVCLKNEIFHYRYSFVDTEEDKRTYRPPPPKGEAKKLVRYRDGQIVSMKGERFSEIKKNTNEMKS</sequence>
<evidence type="ECO:0000256" key="6">
    <source>
        <dbReference type="ARBA" id="ARBA00023242"/>
    </source>
</evidence>
<dbReference type="EMBL" id="RQTK01000489">
    <property type="protein sequence ID" value="RUS78789.1"/>
    <property type="molecule type" value="Genomic_DNA"/>
</dbReference>
<name>A0A3S0ZN32_ELYCH</name>
<dbReference type="Proteomes" id="UP000271974">
    <property type="component" value="Unassembled WGS sequence"/>
</dbReference>
<evidence type="ECO:0000256" key="1">
    <source>
        <dbReference type="ARBA" id="ARBA00004123"/>
    </source>
</evidence>
<keyword evidence="5" id="KW-0833">Ubl conjugation pathway</keyword>
<dbReference type="PANTHER" id="PTHR12493:SF0">
    <property type="entry name" value="CUE DOMAIN-CONTAINING PROTEIN 2"/>
    <property type="match status" value="1"/>
</dbReference>
<evidence type="ECO:0000256" key="4">
    <source>
        <dbReference type="ARBA" id="ARBA00022490"/>
    </source>
</evidence>
<dbReference type="CDD" id="cd14367">
    <property type="entry name" value="CUE_CUED2"/>
    <property type="match status" value="1"/>
</dbReference>
<keyword evidence="9" id="KW-1185">Reference proteome</keyword>
<organism evidence="8 9">
    <name type="scientific">Elysia chlorotica</name>
    <name type="common">Eastern emerald elysia</name>
    <name type="synonym">Sea slug</name>
    <dbReference type="NCBI Taxonomy" id="188477"/>
    <lineage>
        <taxon>Eukaryota</taxon>
        <taxon>Metazoa</taxon>
        <taxon>Spiralia</taxon>
        <taxon>Lophotrochozoa</taxon>
        <taxon>Mollusca</taxon>
        <taxon>Gastropoda</taxon>
        <taxon>Heterobranchia</taxon>
        <taxon>Euthyneura</taxon>
        <taxon>Panpulmonata</taxon>
        <taxon>Sacoglossa</taxon>
        <taxon>Placobranchoidea</taxon>
        <taxon>Plakobranchidae</taxon>
        <taxon>Elysia</taxon>
    </lineage>
</organism>
<keyword evidence="6" id="KW-0539">Nucleus</keyword>
<dbReference type="InterPro" id="IPR003892">
    <property type="entry name" value="CUE"/>
</dbReference>
<protein>
    <recommendedName>
        <fullName evidence="7">CUE domain-containing protein</fullName>
    </recommendedName>
</protein>
<reference evidence="8 9" key="1">
    <citation type="submission" date="2019-01" db="EMBL/GenBank/DDBJ databases">
        <title>A draft genome assembly of the solar-powered sea slug Elysia chlorotica.</title>
        <authorList>
            <person name="Cai H."/>
            <person name="Li Q."/>
            <person name="Fang X."/>
            <person name="Li J."/>
            <person name="Curtis N.E."/>
            <person name="Altenburger A."/>
            <person name="Shibata T."/>
            <person name="Feng M."/>
            <person name="Maeda T."/>
            <person name="Schwartz J.A."/>
            <person name="Shigenobu S."/>
            <person name="Lundholm N."/>
            <person name="Nishiyama T."/>
            <person name="Yang H."/>
            <person name="Hasebe M."/>
            <person name="Li S."/>
            <person name="Pierce S.K."/>
            <person name="Wang J."/>
        </authorList>
    </citation>
    <scope>NUCLEOTIDE SEQUENCE [LARGE SCALE GENOMIC DNA]</scope>
    <source>
        <strain evidence="8">EC2010</strain>
        <tissue evidence="8">Whole organism of an adult</tissue>
    </source>
</reference>
<keyword evidence="4" id="KW-0963">Cytoplasm</keyword>
<evidence type="ECO:0000259" key="7">
    <source>
        <dbReference type="PROSITE" id="PS51140"/>
    </source>
</evidence>
<dbReference type="OrthoDB" id="10060331at2759"/>
<feature type="domain" description="CUE" evidence="7">
    <location>
        <begin position="6"/>
        <end position="49"/>
    </location>
</feature>
<evidence type="ECO:0000256" key="3">
    <source>
        <dbReference type="ARBA" id="ARBA00006106"/>
    </source>
</evidence>
<dbReference type="InterPro" id="IPR039805">
    <property type="entry name" value="CUE_CUED2"/>
</dbReference>
<feature type="non-terminal residue" evidence="8">
    <location>
        <position position="1"/>
    </location>
</feature>